<protein>
    <recommendedName>
        <fullName evidence="4">Secreted protein</fullName>
    </recommendedName>
</protein>
<comment type="caution">
    <text evidence="2">The sequence shown here is derived from an EMBL/GenBank/DDBJ whole genome shotgun (WGS) entry which is preliminary data.</text>
</comment>
<evidence type="ECO:0000256" key="1">
    <source>
        <dbReference type="SAM" id="SignalP"/>
    </source>
</evidence>
<dbReference type="AlphaFoldDB" id="A0A3N4UZ62"/>
<name>A0A3N4UZ62_9GAMM</name>
<dbReference type="OrthoDB" id="8703271at2"/>
<evidence type="ECO:0000313" key="3">
    <source>
        <dbReference type="Proteomes" id="UP000269708"/>
    </source>
</evidence>
<feature type="signal peptide" evidence="1">
    <location>
        <begin position="1"/>
        <end position="32"/>
    </location>
</feature>
<proteinExistence type="predicted"/>
<keyword evidence="1" id="KW-0732">Signal</keyword>
<reference evidence="2 3" key="1">
    <citation type="submission" date="2018-11" db="EMBL/GenBank/DDBJ databases">
        <title>Genomic Encyclopedia of Type Strains, Phase IV (KMG-IV): sequencing the most valuable type-strain genomes for metagenomic binning, comparative biology and taxonomic classification.</title>
        <authorList>
            <person name="Goeker M."/>
        </authorList>
    </citation>
    <scope>NUCLEOTIDE SEQUENCE [LARGE SCALE GENOMIC DNA]</scope>
    <source>
        <strain evidence="2 3">DSM 25623</strain>
    </source>
</reference>
<sequence>MNGRAGPPLRARLAGAACRAALLLAFAPLALAQDDGYVPLEKRLSAEQLQATGLDGLSAEQLALLNRLLREERSREAASEAGLRPRRAPPAQPVRAALVGETRGWAPGQVLALDNGQRWRVVEGSLHLRRPLTGAKVSVQPGAFGAWYLQIDGETPKAKVQRIE</sequence>
<dbReference type="RefSeq" id="WP_123771206.1">
    <property type="nucleotide sequence ID" value="NZ_RKQN01000005.1"/>
</dbReference>
<evidence type="ECO:0008006" key="4">
    <source>
        <dbReference type="Google" id="ProtNLM"/>
    </source>
</evidence>
<dbReference type="Proteomes" id="UP000269708">
    <property type="component" value="Unassembled WGS sequence"/>
</dbReference>
<organism evidence="2 3">
    <name type="scientific">Vulcaniibacterium tengchongense</name>
    <dbReference type="NCBI Taxonomy" id="1273429"/>
    <lineage>
        <taxon>Bacteria</taxon>
        <taxon>Pseudomonadati</taxon>
        <taxon>Pseudomonadota</taxon>
        <taxon>Gammaproteobacteria</taxon>
        <taxon>Lysobacterales</taxon>
        <taxon>Lysobacteraceae</taxon>
        <taxon>Vulcaniibacterium</taxon>
    </lineage>
</organism>
<keyword evidence="3" id="KW-1185">Reference proteome</keyword>
<dbReference type="EMBL" id="RKQN01000005">
    <property type="protein sequence ID" value="RPE75438.1"/>
    <property type="molecule type" value="Genomic_DNA"/>
</dbReference>
<feature type="chain" id="PRO_5018187657" description="Secreted protein" evidence="1">
    <location>
        <begin position="33"/>
        <end position="164"/>
    </location>
</feature>
<accession>A0A3N4UZ62</accession>
<evidence type="ECO:0000313" key="2">
    <source>
        <dbReference type="EMBL" id="RPE75438.1"/>
    </source>
</evidence>
<gene>
    <name evidence="2" type="ORF">EDC50_2883</name>
</gene>